<organism evidence="7 8">
    <name type="scientific">Mesorhabditis spiculigera</name>
    <dbReference type="NCBI Taxonomy" id="96644"/>
    <lineage>
        <taxon>Eukaryota</taxon>
        <taxon>Metazoa</taxon>
        <taxon>Ecdysozoa</taxon>
        <taxon>Nematoda</taxon>
        <taxon>Chromadorea</taxon>
        <taxon>Rhabditida</taxon>
        <taxon>Rhabditina</taxon>
        <taxon>Rhabditomorpha</taxon>
        <taxon>Rhabditoidea</taxon>
        <taxon>Rhabditidae</taxon>
        <taxon>Mesorhabditinae</taxon>
        <taxon>Mesorhabditis</taxon>
    </lineage>
</organism>
<sequence length="559" mass="60860">MTSKGPEAKVKERPFYKARDTPRPALCILFGFQQVMVCVSALLTIPFLLAGFLCAGEDEYKLRAELIAATFVASGISTIIQTMFGFRLALLQGTAFAYIPSIQSYMSLEENKCHIGRNQTADPSLYYGHLATIQGALILSSLVPIFIGLTGIVGRLTKLIGPITVSPLILLLVISSTDMIVNRVSQHWVSIIQAATLFATILYLADLRVPMPGYKDGKFRFFRGNVFGEYPYLIAIMVSWIFCVFLTITNLVPPGSAARVDKPASIEVLQNAPWLAVPYPAQFGFPKFNVGLFCAFLLSAMTSVFESVGDYHAAARVSQERSPPSHAINRGILSEGLGSFVSGWLGPGVGMTTHTENIGVIGVTRVASRWTMVVAGVMLIGLGLFTKIGAILSTIPEPLVGGVLATSMAMVAGVAIANLQSVDLSLSRNMGIIGFSIMVGLVIPEYFTRFPVKTGVIVIDQVLQILLTLQMFVGAMCACILDNTVGGATREQRGLQTRGKIYEGSLEDDVYSYPKPVTRFLARIPYIEYLPFIPKEKRPRRVEDSTEIRIDGVEIETKS</sequence>
<dbReference type="Proteomes" id="UP001177023">
    <property type="component" value="Unassembled WGS sequence"/>
</dbReference>
<dbReference type="PANTHER" id="PTHR11119">
    <property type="entry name" value="XANTHINE-URACIL / VITAMIN C PERMEASE FAMILY MEMBER"/>
    <property type="match status" value="1"/>
</dbReference>
<protein>
    <submittedName>
        <fullName evidence="7">Uncharacterized protein</fullName>
    </submittedName>
</protein>
<feature type="transmembrane region" description="Helical" evidence="6">
    <location>
        <begin position="66"/>
        <end position="86"/>
    </location>
</feature>
<feature type="non-terminal residue" evidence="7">
    <location>
        <position position="1"/>
    </location>
</feature>
<feature type="transmembrane region" description="Helical" evidence="6">
    <location>
        <begin position="159"/>
        <end position="181"/>
    </location>
</feature>
<reference evidence="7" key="1">
    <citation type="submission" date="2023-06" db="EMBL/GenBank/DDBJ databases">
        <authorList>
            <person name="Delattre M."/>
        </authorList>
    </citation>
    <scope>NUCLEOTIDE SEQUENCE</scope>
    <source>
        <strain evidence="7">AF72</strain>
    </source>
</reference>
<evidence type="ECO:0000256" key="4">
    <source>
        <dbReference type="ARBA" id="ARBA00022989"/>
    </source>
</evidence>
<dbReference type="GO" id="GO:0022857">
    <property type="term" value="F:transmembrane transporter activity"/>
    <property type="evidence" value="ECO:0007669"/>
    <property type="project" value="InterPro"/>
</dbReference>
<comment type="similarity">
    <text evidence="2">Belongs to the nucleobase:cation symporter-2 (NCS2) (TC 2.A.40) family.</text>
</comment>
<evidence type="ECO:0000256" key="5">
    <source>
        <dbReference type="ARBA" id="ARBA00023136"/>
    </source>
</evidence>
<feature type="transmembrane region" description="Helical" evidence="6">
    <location>
        <begin position="288"/>
        <end position="308"/>
    </location>
</feature>
<evidence type="ECO:0000313" key="8">
    <source>
        <dbReference type="Proteomes" id="UP001177023"/>
    </source>
</evidence>
<dbReference type="AlphaFoldDB" id="A0AA36D9Z3"/>
<evidence type="ECO:0000256" key="1">
    <source>
        <dbReference type="ARBA" id="ARBA00004141"/>
    </source>
</evidence>
<dbReference type="EMBL" id="CATQJA010002664">
    <property type="protein sequence ID" value="CAJ0582405.1"/>
    <property type="molecule type" value="Genomic_DNA"/>
</dbReference>
<proteinExistence type="inferred from homology"/>
<evidence type="ECO:0000256" key="3">
    <source>
        <dbReference type="ARBA" id="ARBA00022692"/>
    </source>
</evidence>
<feature type="transmembrane region" description="Helical" evidence="6">
    <location>
        <begin position="126"/>
        <end position="147"/>
    </location>
</feature>
<comment type="caution">
    <text evidence="7">The sequence shown here is derived from an EMBL/GenBank/DDBJ whole genome shotgun (WGS) entry which is preliminary data.</text>
</comment>
<accession>A0AA36D9Z3</accession>
<comment type="subcellular location">
    <subcellularLocation>
        <location evidence="1">Membrane</location>
        <topology evidence="1">Multi-pass membrane protein</topology>
    </subcellularLocation>
</comment>
<feature type="transmembrane region" description="Helical" evidence="6">
    <location>
        <begin position="187"/>
        <end position="209"/>
    </location>
</feature>
<keyword evidence="4 6" id="KW-1133">Transmembrane helix</keyword>
<evidence type="ECO:0000256" key="2">
    <source>
        <dbReference type="ARBA" id="ARBA00008821"/>
    </source>
</evidence>
<dbReference type="NCBIfam" id="NF037981">
    <property type="entry name" value="NCS2_1"/>
    <property type="match status" value="1"/>
</dbReference>
<feature type="transmembrane region" description="Helical" evidence="6">
    <location>
        <begin position="230"/>
        <end position="252"/>
    </location>
</feature>
<dbReference type="Pfam" id="PF00860">
    <property type="entry name" value="Xan_ur_permease"/>
    <property type="match status" value="1"/>
</dbReference>
<dbReference type="InterPro" id="IPR006043">
    <property type="entry name" value="NCS2"/>
</dbReference>
<feature type="transmembrane region" description="Helical" evidence="6">
    <location>
        <begin position="370"/>
        <end position="393"/>
    </location>
</feature>
<name>A0AA36D9Z3_9BILA</name>
<feature type="transmembrane region" description="Helical" evidence="6">
    <location>
        <begin position="462"/>
        <end position="481"/>
    </location>
</feature>
<feature type="transmembrane region" description="Helical" evidence="6">
    <location>
        <begin position="431"/>
        <end position="450"/>
    </location>
</feature>
<evidence type="ECO:0000256" key="6">
    <source>
        <dbReference type="SAM" id="Phobius"/>
    </source>
</evidence>
<evidence type="ECO:0000313" key="7">
    <source>
        <dbReference type="EMBL" id="CAJ0582405.1"/>
    </source>
</evidence>
<keyword evidence="8" id="KW-1185">Reference proteome</keyword>
<keyword evidence="5 6" id="KW-0472">Membrane</keyword>
<feature type="transmembrane region" description="Helical" evidence="6">
    <location>
        <begin position="399"/>
        <end position="419"/>
    </location>
</feature>
<feature type="transmembrane region" description="Helical" evidence="6">
    <location>
        <begin position="32"/>
        <end position="54"/>
    </location>
</feature>
<dbReference type="GO" id="GO:0016020">
    <property type="term" value="C:membrane"/>
    <property type="evidence" value="ECO:0007669"/>
    <property type="project" value="UniProtKB-SubCell"/>
</dbReference>
<gene>
    <name evidence="7" type="ORF">MSPICULIGERA_LOCUS20538</name>
</gene>
<keyword evidence="3 6" id="KW-0812">Transmembrane</keyword>